<dbReference type="Proteomes" id="UP001163321">
    <property type="component" value="Chromosome 4"/>
</dbReference>
<keyword evidence="2" id="KW-1185">Reference proteome</keyword>
<gene>
    <name evidence="1" type="ORF">PsorP6_005335</name>
</gene>
<accession>A0ACC0W1S3</accession>
<name>A0ACC0W1S3_9STRA</name>
<reference evidence="1 2" key="1">
    <citation type="journal article" date="2022" name="bioRxiv">
        <title>The genome of the oomycete Peronosclerospora sorghi, a cosmopolitan pathogen of maize and sorghum, is inflated with dispersed pseudogenes.</title>
        <authorList>
            <person name="Fletcher K."/>
            <person name="Martin F."/>
            <person name="Isakeit T."/>
            <person name="Cavanaugh K."/>
            <person name="Magill C."/>
            <person name="Michelmore R."/>
        </authorList>
    </citation>
    <scope>NUCLEOTIDE SEQUENCE [LARGE SCALE GENOMIC DNA]</scope>
    <source>
        <strain evidence="1">P6</strain>
    </source>
</reference>
<sequence>MNGEDKLFASITAAKAHSLLRERALKVEKPLIDGWKREEHLNPEILLHRLGIEQSLDQLISLEAVRNYIAYYNSHNPEKQLSLVRWLTETIDEDVLARGLVKETWMDSTKEIAAALQQEQLELWVASGKTVDEVFILLKLKDEGQKMFESPKMETLNMYMEKFNAKGKKPDEKLVTTFGVLLHAFGESYLALLLLEAVESSTMKGRYHAGRHLLTLFSRWYRAGIDPLNFERELYYEEDKNIANQVKTLRDLYKSYYEGRPAPNGK</sequence>
<organism evidence="1 2">
    <name type="scientific">Peronosclerospora sorghi</name>
    <dbReference type="NCBI Taxonomy" id="230839"/>
    <lineage>
        <taxon>Eukaryota</taxon>
        <taxon>Sar</taxon>
        <taxon>Stramenopiles</taxon>
        <taxon>Oomycota</taxon>
        <taxon>Peronosporomycetes</taxon>
        <taxon>Peronosporales</taxon>
        <taxon>Peronosporaceae</taxon>
        <taxon>Peronosclerospora</taxon>
    </lineage>
</organism>
<evidence type="ECO:0000313" key="2">
    <source>
        <dbReference type="Proteomes" id="UP001163321"/>
    </source>
</evidence>
<proteinExistence type="predicted"/>
<comment type="caution">
    <text evidence="1">The sequence shown here is derived from an EMBL/GenBank/DDBJ whole genome shotgun (WGS) entry which is preliminary data.</text>
</comment>
<evidence type="ECO:0000313" key="1">
    <source>
        <dbReference type="EMBL" id="KAI9912743.1"/>
    </source>
</evidence>
<dbReference type="EMBL" id="CM047583">
    <property type="protein sequence ID" value="KAI9912743.1"/>
    <property type="molecule type" value="Genomic_DNA"/>
</dbReference>
<protein>
    <submittedName>
        <fullName evidence="1">Uncharacterized protein</fullName>
    </submittedName>
</protein>